<keyword evidence="1" id="KW-0862">Zinc</keyword>
<feature type="compositionally biased region" description="Polar residues" evidence="2">
    <location>
        <begin position="23"/>
        <end position="32"/>
    </location>
</feature>
<dbReference type="EMBL" id="JAURVH010001525">
    <property type="protein sequence ID" value="KAK5918765.1"/>
    <property type="molecule type" value="Genomic_DNA"/>
</dbReference>
<organism evidence="4 5">
    <name type="scientific">Champsocephalus gunnari</name>
    <name type="common">Mackerel icefish</name>
    <dbReference type="NCBI Taxonomy" id="52237"/>
    <lineage>
        <taxon>Eukaryota</taxon>
        <taxon>Metazoa</taxon>
        <taxon>Chordata</taxon>
        <taxon>Craniata</taxon>
        <taxon>Vertebrata</taxon>
        <taxon>Euteleostomi</taxon>
        <taxon>Actinopterygii</taxon>
        <taxon>Neopterygii</taxon>
        <taxon>Teleostei</taxon>
        <taxon>Neoteleostei</taxon>
        <taxon>Acanthomorphata</taxon>
        <taxon>Eupercaria</taxon>
        <taxon>Perciformes</taxon>
        <taxon>Notothenioidei</taxon>
        <taxon>Channichthyidae</taxon>
        <taxon>Champsocephalus</taxon>
    </lineage>
</organism>
<dbReference type="SMART" id="SM00343">
    <property type="entry name" value="ZnF_C2HC"/>
    <property type="match status" value="1"/>
</dbReference>
<feature type="domain" description="CCHC-type" evidence="3">
    <location>
        <begin position="83"/>
        <end position="98"/>
    </location>
</feature>
<evidence type="ECO:0000256" key="1">
    <source>
        <dbReference type="PROSITE-ProRule" id="PRU00047"/>
    </source>
</evidence>
<dbReference type="Gene3D" id="4.10.60.10">
    <property type="entry name" value="Zinc finger, CCHC-type"/>
    <property type="match status" value="1"/>
</dbReference>
<reference evidence="4 5" key="1">
    <citation type="journal article" date="2023" name="Mol. Biol. Evol.">
        <title>Genomics of Secondarily Temperate Adaptation in the Only Non-Antarctic Icefish.</title>
        <authorList>
            <person name="Rivera-Colon A.G."/>
            <person name="Rayamajhi N."/>
            <person name="Minhas B.F."/>
            <person name="Madrigal G."/>
            <person name="Bilyk K.T."/>
            <person name="Yoon V."/>
            <person name="Hune M."/>
            <person name="Gregory S."/>
            <person name="Cheng C.H.C."/>
            <person name="Catchen J.M."/>
        </authorList>
    </citation>
    <scope>NUCLEOTIDE SEQUENCE [LARGE SCALE GENOMIC DNA]</scope>
    <source>
        <tissue evidence="4">White muscle</tissue>
    </source>
</reference>
<proteinExistence type="predicted"/>
<dbReference type="Pfam" id="PF00098">
    <property type="entry name" value="zf-CCHC"/>
    <property type="match status" value="1"/>
</dbReference>
<dbReference type="GO" id="GO:0008270">
    <property type="term" value="F:zinc ion binding"/>
    <property type="evidence" value="ECO:0007669"/>
    <property type="project" value="UniProtKB-KW"/>
</dbReference>
<dbReference type="GO" id="GO:0003676">
    <property type="term" value="F:nucleic acid binding"/>
    <property type="evidence" value="ECO:0007669"/>
    <property type="project" value="InterPro"/>
</dbReference>
<dbReference type="SUPFAM" id="SSF57756">
    <property type="entry name" value="Retrovirus zinc finger-like domains"/>
    <property type="match status" value="1"/>
</dbReference>
<dbReference type="AlphaFoldDB" id="A0AAN8DEI7"/>
<gene>
    <name evidence="4" type="ORF">CgunFtcFv8_003500</name>
</gene>
<keyword evidence="1" id="KW-0863">Zinc-finger</keyword>
<evidence type="ECO:0000259" key="3">
    <source>
        <dbReference type="PROSITE" id="PS50158"/>
    </source>
</evidence>
<dbReference type="InterPro" id="IPR036875">
    <property type="entry name" value="Znf_CCHC_sf"/>
</dbReference>
<dbReference type="PROSITE" id="PS50158">
    <property type="entry name" value="ZF_CCHC"/>
    <property type="match status" value="1"/>
</dbReference>
<dbReference type="InterPro" id="IPR001878">
    <property type="entry name" value="Znf_CCHC"/>
</dbReference>
<evidence type="ECO:0000313" key="4">
    <source>
        <dbReference type="EMBL" id="KAK5918765.1"/>
    </source>
</evidence>
<accession>A0AAN8DEI7</accession>
<sequence length="105" mass="11790">MVAAAIKIDNRICERDRERKKTAVSSSGTRGFSTADHPVRRTSFGSSPASEATAFPIDSEEPMQLGRARISPEERRHRLVEARCFYCGQQGHQQAMCPVKEQARR</sequence>
<keyword evidence="1" id="KW-0479">Metal-binding</keyword>
<evidence type="ECO:0000313" key="5">
    <source>
        <dbReference type="Proteomes" id="UP001331515"/>
    </source>
</evidence>
<protein>
    <recommendedName>
        <fullName evidence="3">CCHC-type domain-containing protein</fullName>
    </recommendedName>
</protein>
<keyword evidence="5" id="KW-1185">Reference proteome</keyword>
<comment type="caution">
    <text evidence="4">The sequence shown here is derived from an EMBL/GenBank/DDBJ whole genome shotgun (WGS) entry which is preliminary data.</text>
</comment>
<name>A0AAN8DEI7_CHAGU</name>
<feature type="region of interest" description="Disordered" evidence="2">
    <location>
        <begin position="15"/>
        <end position="56"/>
    </location>
</feature>
<dbReference type="Proteomes" id="UP001331515">
    <property type="component" value="Unassembled WGS sequence"/>
</dbReference>
<evidence type="ECO:0000256" key="2">
    <source>
        <dbReference type="SAM" id="MobiDB-lite"/>
    </source>
</evidence>